<feature type="domain" description="Signal transduction histidine kinase internal region" evidence="4">
    <location>
        <begin position="509"/>
        <end position="587"/>
    </location>
</feature>
<keyword evidence="3" id="KW-0732">Signal</keyword>
<feature type="chain" id="PRO_5014132084" description="Signal transduction histidine kinase internal region domain-containing protein" evidence="3">
    <location>
        <begin position="19"/>
        <end position="716"/>
    </location>
</feature>
<organism evidence="5 6">
    <name type="scientific">Brumimicrobium salinarum</name>
    <dbReference type="NCBI Taxonomy" id="2058658"/>
    <lineage>
        <taxon>Bacteria</taxon>
        <taxon>Pseudomonadati</taxon>
        <taxon>Bacteroidota</taxon>
        <taxon>Flavobacteriia</taxon>
        <taxon>Flavobacteriales</taxon>
        <taxon>Crocinitomicaceae</taxon>
        <taxon>Brumimicrobium</taxon>
    </lineage>
</organism>
<dbReference type="GO" id="GO:0000155">
    <property type="term" value="F:phosphorelay sensor kinase activity"/>
    <property type="evidence" value="ECO:0007669"/>
    <property type="project" value="InterPro"/>
</dbReference>
<dbReference type="SUPFAM" id="SSF55874">
    <property type="entry name" value="ATPase domain of HSP90 chaperone/DNA topoisomerase II/histidine kinase"/>
    <property type="match status" value="1"/>
</dbReference>
<accession>A0A2I0R6U8</accession>
<evidence type="ECO:0000256" key="1">
    <source>
        <dbReference type="SAM" id="Coils"/>
    </source>
</evidence>
<dbReference type="PANTHER" id="PTHR34220">
    <property type="entry name" value="SENSOR HISTIDINE KINASE YPDA"/>
    <property type="match status" value="1"/>
</dbReference>
<dbReference type="Gene3D" id="1.25.40.10">
    <property type="entry name" value="Tetratricopeptide repeat domain"/>
    <property type="match status" value="2"/>
</dbReference>
<dbReference type="AlphaFoldDB" id="A0A2I0R6U8"/>
<keyword evidence="1" id="KW-0175">Coiled coil</keyword>
<evidence type="ECO:0000259" key="4">
    <source>
        <dbReference type="Pfam" id="PF06580"/>
    </source>
</evidence>
<dbReference type="InterPro" id="IPR010559">
    <property type="entry name" value="Sig_transdc_His_kin_internal"/>
</dbReference>
<comment type="caution">
    <text evidence="5">The sequence shown here is derived from an EMBL/GenBank/DDBJ whole genome shotgun (WGS) entry which is preliminary data.</text>
</comment>
<dbReference type="Pfam" id="PF06580">
    <property type="entry name" value="His_kinase"/>
    <property type="match status" value="1"/>
</dbReference>
<dbReference type="EMBL" id="PJNI01000001">
    <property type="protein sequence ID" value="PKR82308.1"/>
    <property type="molecule type" value="Genomic_DNA"/>
</dbReference>
<keyword evidence="2" id="KW-0472">Membrane</keyword>
<gene>
    <name evidence="5" type="ORF">CW751_02960</name>
</gene>
<evidence type="ECO:0000256" key="3">
    <source>
        <dbReference type="SAM" id="SignalP"/>
    </source>
</evidence>
<evidence type="ECO:0000313" key="6">
    <source>
        <dbReference type="Proteomes" id="UP000236654"/>
    </source>
</evidence>
<dbReference type="InterPro" id="IPR019734">
    <property type="entry name" value="TPR_rpt"/>
</dbReference>
<feature type="coiled-coil region" evidence="1">
    <location>
        <begin position="424"/>
        <end position="467"/>
    </location>
</feature>
<dbReference type="InterPro" id="IPR036890">
    <property type="entry name" value="HATPase_C_sf"/>
</dbReference>
<evidence type="ECO:0000256" key="2">
    <source>
        <dbReference type="SAM" id="Phobius"/>
    </source>
</evidence>
<dbReference type="Gene3D" id="3.30.565.10">
    <property type="entry name" value="Histidine kinase-like ATPase, C-terminal domain"/>
    <property type="match status" value="1"/>
</dbReference>
<feature type="transmembrane region" description="Helical" evidence="2">
    <location>
        <begin position="470"/>
        <end position="489"/>
    </location>
</feature>
<dbReference type="InterPro" id="IPR050640">
    <property type="entry name" value="Bact_2-comp_sensor_kinase"/>
</dbReference>
<keyword evidence="2" id="KW-0812">Transmembrane</keyword>
<sequence length="716" mass="83631">MKCFCLILLLMLSFCVQAHSDSSYIKAIENASSNEEKEDGFIEWIDVLSQKNTKHCDSIIRNYKAYVPEISQDGTLFLIITFLNNSRLGGFYTIPQIADYNVNASDRLLIGGILKCFQFEAISKKEYELITSNSHHYKDPTRKSLYYILSTCVENISETKKTILFKKALRHAKRSSLKSIYSTILNAFSIYHAENEDFEEAILYQQKGVSYSREHELKANLVVHLIEIGKIHSRLNQTTKSEYNLNKALDLSKDLKIDFIKGEIYNELGIVKSKQNEIKQSIKFFQQSLLSFYKVNNHKGLANTHKNIGRVFYNRNELDLAEKNYKLSYEFFNEFENNVGLGELEFFFAELYYNRKKLSLAEKHLKEAFKHWSDNGLLIPINEAQFLWAKIKNKKGEYEKAYQILEDYSEFNDSLHRLETSKRIAELSEMFKSEQKERKILEQEKQLEEELIQKMLIKSKLENLRQKNQFYIIIIVISILFFAAIILLIRNKNKQEQLKKKQREIELQQALLRSQMNPHFIFNAMSVIQSYIYDEDAKNSSKFLIHFSKLMRLILENNTKEFISLEKEFEIIHRYLILQKMRFEDRFSFTINNEFIADSSSILIPPMLVQPFIENAIEHGSLDTIEDGKVEVNCEIEEDLFIFTIQDNGVGRSASAAKQKVSNNEHSSMAINLTENRIALLNKKYKNNGFLKIENLNVEQATGTKVIIATPFIRKI</sequence>
<feature type="signal peptide" evidence="3">
    <location>
        <begin position="1"/>
        <end position="18"/>
    </location>
</feature>
<dbReference type="OrthoDB" id="6190788at2"/>
<name>A0A2I0R6U8_9FLAO</name>
<proteinExistence type="predicted"/>
<keyword evidence="6" id="KW-1185">Reference proteome</keyword>
<dbReference type="GO" id="GO:0016020">
    <property type="term" value="C:membrane"/>
    <property type="evidence" value="ECO:0007669"/>
    <property type="project" value="InterPro"/>
</dbReference>
<protein>
    <recommendedName>
        <fullName evidence="4">Signal transduction histidine kinase internal region domain-containing protein</fullName>
    </recommendedName>
</protein>
<dbReference type="SMART" id="SM00028">
    <property type="entry name" value="TPR"/>
    <property type="match status" value="4"/>
</dbReference>
<dbReference type="PANTHER" id="PTHR34220:SF7">
    <property type="entry name" value="SENSOR HISTIDINE KINASE YPDA"/>
    <property type="match status" value="1"/>
</dbReference>
<dbReference type="SUPFAM" id="SSF48452">
    <property type="entry name" value="TPR-like"/>
    <property type="match status" value="2"/>
</dbReference>
<dbReference type="Proteomes" id="UP000236654">
    <property type="component" value="Unassembled WGS sequence"/>
</dbReference>
<evidence type="ECO:0000313" key="5">
    <source>
        <dbReference type="EMBL" id="PKR82308.1"/>
    </source>
</evidence>
<keyword evidence="2" id="KW-1133">Transmembrane helix</keyword>
<dbReference type="InterPro" id="IPR011990">
    <property type="entry name" value="TPR-like_helical_dom_sf"/>
</dbReference>
<reference evidence="5 6" key="1">
    <citation type="submission" date="2017-12" db="EMBL/GenBank/DDBJ databases">
        <title>The draft genome sequence of Brumimicrobium saltpan LHR20.</title>
        <authorList>
            <person name="Do Z.-J."/>
            <person name="Luo H.-R."/>
        </authorList>
    </citation>
    <scope>NUCLEOTIDE SEQUENCE [LARGE SCALE GENOMIC DNA]</scope>
    <source>
        <strain evidence="5 6">LHR20</strain>
    </source>
</reference>